<name>A0A1J4KX15_9EUKA</name>
<evidence type="ECO:0000256" key="7">
    <source>
        <dbReference type="SAM" id="MobiDB-lite"/>
    </source>
</evidence>
<dbReference type="Pfam" id="PF00076">
    <property type="entry name" value="RRM_1"/>
    <property type="match status" value="1"/>
</dbReference>
<dbReference type="InterPro" id="IPR012677">
    <property type="entry name" value="Nucleotide-bd_a/b_plait_sf"/>
</dbReference>
<keyword evidence="4" id="KW-0508">mRNA splicing</keyword>
<feature type="compositionally biased region" description="Basic and acidic residues" evidence="7">
    <location>
        <begin position="134"/>
        <end position="155"/>
    </location>
</feature>
<evidence type="ECO:0000256" key="6">
    <source>
        <dbReference type="PROSITE-ProRule" id="PRU00176"/>
    </source>
</evidence>
<dbReference type="PANTHER" id="PTHR48028:SF4">
    <property type="entry name" value="SC35-LIKE SPLICING FACTOR"/>
    <property type="match status" value="1"/>
</dbReference>
<keyword evidence="10" id="KW-1185">Reference proteome</keyword>
<evidence type="ECO:0000313" key="9">
    <source>
        <dbReference type="EMBL" id="OHT14244.1"/>
    </source>
</evidence>
<dbReference type="InterPro" id="IPR035979">
    <property type="entry name" value="RBD_domain_sf"/>
</dbReference>
<evidence type="ECO:0000256" key="1">
    <source>
        <dbReference type="ARBA" id="ARBA00004123"/>
    </source>
</evidence>
<gene>
    <name evidence="9" type="ORF">TRFO_15395</name>
</gene>
<dbReference type="Proteomes" id="UP000179807">
    <property type="component" value="Unassembled WGS sequence"/>
</dbReference>
<dbReference type="CDD" id="cd00590">
    <property type="entry name" value="RRM_SF"/>
    <property type="match status" value="1"/>
</dbReference>
<protein>
    <recommendedName>
        <fullName evidence="8">RRM domain-containing protein</fullName>
    </recommendedName>
</protein>
<organism evidence="9 10">
    <name type="scientific">Tritrichomonas foetus</name>
    <dbReference type="NCBI Taxonomy" id="1144522"/>
    <lineage>
        <taxon>Eukaryota</taxon>
        <taxon>Metamonada</taxon>
        <taxon>Parabasalia</taxon>
        <taxon>Tritrichomonadida</taxon>
        <taxon>Tritrichomonadidae</taxon>
        <taxon>Tritrichomonas</taxon>
    </lineage>
</organism>
<accession>A0A1J4KX15</accession>
<feature type="domain" description="RRM" evidence="8">
    <location>
        <begin position="5"/>
        <end position="82"/>
    </location>
</feature>
<feature type="region of interest" description="Disordered" evidence="7">
    <location>
        <begin position="72"/>
        <end position="326"/>
    </location>
</feature>
<keyword evidence="2" id="KW-0507">mRNA processing</keyword>
<dbReference type="GeneID" id="94833060"/>
<dbReference type="SMART" id="SM00360">
    <property type="entry name" value="RRM"/>
    <property type="match status" value="1"/>
</dbReference>
<dbReference type="PROSITE" id="PS50102">
    <property type="entry name" value="RRM"/>
    <property type="match status" value="1"/>
</dbReference>
<feature type="compositionally biased region" description="Basic and acidic residues" evidence="7">
    <location>
        <begin position="317"/>
        <end position="326"/>
    </location>
</feature>
<reference evidence="9" key="1">
    <citation type="submission" date="2016-10" db="EMBL/GenBank/DDBJ databases">
        <authorList>
            <person name="Benchimol M."/>
            <person name="Almeida L.G."/>
            <person name="Vasconcelos A.T."/>
            <person name="Perreira-Neves A."/>
            <person name="Rosa I.A."/>
            <person name="Tasca T."/>
            <person name="Bogo M.R."/>
            <person name="de Souza W."/>
        </authorList>
    </citation>
    <scope>NUCLEOTIDE SEQUENCE [LARGE SCALE GENOMIC DNA]</scope>
    <source>
        <strain evidence="9">K</strain>
    </source>
</reference>
<evidence type="ECO:0000256" key="2">
    <source>
        <dbReference type="ARBA" id="ARBA00022664"/>
    </source>
</evidence>
<comment type="subcellular location">
    <subcellularLocation>
        <location evidence="1">Nucleus</location>
    </subcellularLocation>
</comment>
<dbReference type="InterPro" id="IPR051106">
    <property type="entry name" value="RNA-bind/splicing_reg"/>
</dbReference>
<comment type="caution">
    <text evidence="9">The sequence shown here is derived from an EMBL/GenBank/DDBJ whole genome shotgun (WGS) entry which is preliminary data.</text>
</comment>
<evidence type="ECO:0000259" key="8">
    <source>
        <dbReference type="PROSITE" id="PS50102"/>
    </source>
</evidence>
<dbReference type="AlphaFoldDB" id="A0A1J4KX15"/>
<dbReference type="GO" id="GO:0006397">
    <property type="term" value="P:mRNA processing"/>
    <property type="evidence" value="ECO:0007669"/>
    <property type="project" value="UniProtKB-KW"/>
</dbReference>
<dbReference type="RefSeq" id="XP_068367380.1">
    <property type="nucleotide sequence ID" value="XM_068498356.1"/>
</dbReference>
<evidence type="ECO:0000256" key="4">
    <source>
        <dbReference type="ARBA" id="ARBA00023187"/>
    </source>
</evidence>
<dbReference type="Gene3D" id="3.30.70.330">
    <property type="match status" value="1"/>
</dbReference>
<dbReference type="SUPFAM" id="SSF54928">
    <property type="entry name" value="RNA-binding domain, RBD"/>
    <property type="match status" value="1"/>
</dbReference>
<dbReference type="InterPro" id="IPR000504">
    <property type="entry name" value="RRM_dom"/>
</dbReference>
<sequence length="326" mass="38420">MEKVSTIYINNLPADTTAEQITEKFNEYGQVKSVRLLQTSSGECRGYAFLDYQTDEEMNKAIAEANDSEFRGNRIKVEKSRHQLGDPPRSKRMAPSRPVSEYRYRDSQQRRYRDDSPELRRYRTEAYLPPPNSRYRDDSPPRYRDAREFSTRDYPSKYSNFPDRDFPEREFSRESSRGGFHDDFPSENYRRMPPSSIDDSPPYRRIQPSSSSFRDEPRIYRGYPSGDRVLDDSPPPRRIRDDSPPPRRIIEDSPPPRRIIDESPPPRRIIDESPPPRRIIDESPPPRRAVRHDDSPPPRRIRDDSPPPQKSFFDGDSPSRKRIRDE</sequence>
<feature type="compositionally biased region" description="Basic and acidic residues" evidence="7">
    <location>
        <begin position="100"/>
        <end position="124"/>
    </location>
</feature>
<evidence type="ECO:0000313" key="10">
    <source>
        <dbReference type="Proteomes" id="UP000179807"/>
    </source>
</evidence>
<dbReference type="GO" id="GO:0005634">
    <property type="term" value="C:nucleus"/>
    <property type="evidence" value="ECO:0007669"/>
    <property type="project" value="UniProtKB-SubCell"/>
</dbReference>
<dbReference type="GO" id="GO:0003723">
    <property type="term" value="F:RNA binding"/>
    <property type="evidence" value="ECO:0007669"/>
    <property type="project" value="UniProtKB-UniRule"/>
</dbReference>
<dbReference type="PANTHER" id="PTHR48028">
    <property type="entry name" value="GLYCINE-RICH RNA-BINDING PROTEIN RZ1A"/>
    <property type="match status" value="1"/>
</dbReference>
<keyword evidence="5" id="KW-0539">Nucleus</keyword>
<dbReference type="VEuPathDB" id="TrichDB:TRFO_15395"/>
<dbReference type="OrthoDB" id="439808at2759"/>
<evidence type="ECO:0000256" key="3">
    <source>
        <dbReference type="ARBA" id="ARBA00022884"/>
    </source>
</evidence>
<feature type="compositionally biased region" description="Basic and acidic residues" evidence="7">
    <location>
        <begin position="228"/>
        <end position="305"/>
    </location>
</feature>
<dbReference type="GO" id="GO:0008380">
    <property type="term" value="P:RNA splicing"/>
    <property type="evidence" value="ECO:0007669"/>
    <property type="project" value="UniProtKB-KW"/>
</dbReference>
<proteinExistence type="predicted"/>
<evidence type="ECO:0000256" key="5">
    <source>
        <dbReference type="ARBA" id="ARBA00023242"/>
    </source>
</evidence>
<dbReference type="EMBL" id="MLAK01000404">
    <property type="protein sequence ID" value="OHT14244.1"/>
    <property type="molecule type" value="Genomic_DNA"/>
</dbReference>
<feature type="compositionally biased region" description="Basic and acidic residues" evidence="7">
    <location>
        <begin position="72"/>
        <end position="84"/>
    </location>
</feature>
<keyword evidence="3 6" id="KW-0694">RNA-binding</keyword>
<feature type="compositionally biased region" description="Basic and acidic residues" evidence="7">
    <location>
        <begin position="162"/>
        <end position="190"/>
    </location>
</feature>